<feature type="compositionally biased region" description="Polar residues" evidence="2">
    <location>
        <begin position="380"/>
        <end position="391"/>
    </location>
</feature>
<dbReference type="InterPro" id="IPR036875">
    <property type="entry name" value="Znf_CCHC_sf"/>
</dbReference>
<feature type="compositionally biased region" description="Basic and acidic residues" evidence="2">
    <location>
        <begin position="116"/>
        <end position="165"/>
    </location>
</feature>
<keyword evidence="1" id="KW-0863">Zinc-finger</keyword>
<keyword evidence="1" id="KW-0862">Zinc</keyword>
<evidence type="ECO:0000313" key="5">
    <source>
        <dbReference type="Proteomes" id="UP001549921"/>
    </source>
</evidence>
<feature type="compositionally biased region" description="Basic and acidic residues" evidence="2">
    <location>
        <begin position="1"/>
        <end position="12"/>
    </location>
</feature>
<feature type="region of interest" description="Disordered" evidence="2">
    <location>
        <begin position="1"/>
        <end position="96"/>
    </location>
</feature>
<dbReference type="CDD" id="cd00303">
    <property type="entry name" value="retropepsin_like"/>
    <property type="match status" value="1"/>
</dbReference>
<dbReference type="AlphaFoldDB" id="A0ABD0TIG6"/>
<dbReference type="Gene3D" id="2.40.70.10">
    <property type="entry name" value="Acid Proteases"/>
    <property type="match status" value="1"/>
</dbReference>
<dbReference type="Proteomes" id="UP001549921">
    <property type="component" value="Unassembled WGS sequence"/>
</dbReference>
<dbReference type="GO" id="GO:0008270">
    <property type="term" value="F:zinc ion binding"/>
    <property type="evidence" value="ECO:0007669"/>
    <property type="project" value="UniProtKB-KW"/>
</dbReference>
<dbReference type="Gene3D" id="4.10.60.10">
    <property type="entry name" value="Zinc finger, CCHC-type"/>
    <property type="match status" value="1"/>
</dbReference>
<dbReference type="PANTHER" id="PTHR33223:SF6">
    <property type="entry name" value="CCHC-TYPE DOMAIN-CONTAINING PROTEIN"/>
    <property type="match status" value="1"/>
</dbReference>
<dbReference type="PANTHER" id="PTHR33223">
    <property type="entry name" value="CCHC-TYPE DOMAIN-CONTAINING PROTEIN"/>
    <property type="match status" value="1"/>
</dbReference>
<dbReference type="InterPro" id="IPR021109">
    <property type="entry name" value="Peptidase_aspartic_dom_sf"/>
</dbReference>
<accession>A0ABD0TIG6</accession>
<proteinExistence type="predicted"/>
<gene>
    <name evidence="4" type="ORF">ABMA28_013455</name>
</gene>
<dbReference type="SUPFAM" id="SSF50630">
    <property type="entry name" value="Acid proteases"/>
    <property type="match status" value="1"/>
</dbReference>
<dbReference type="SUPFAM" id="SSF57756">
    <property type="entry name" value="Retrovirus zinc finger-like domains"/>
    <property type="match status" value="1"/>
</dbReference>
<comment type="caution">
    <text evidence="4">The sequence shown here is derived from an EMBL/GenBank/DDBJ whole genome shotgun (WGS) entry which is preliminary data.</text>
</comment>
<dbReference type="InterPro" id="IPR001878">
    <property type="entry name" value="Znf_CCHC"/>
</dbReference>
<protein>
    <recommendedName>
        <fullName evidence="3">CCHC-type domain-containing protein</fullName>
    </recommendedName>
</protein>
<evidence type="ECO:0000313" key="4">
    <source>
        <dbReference type="EMBL" id="KAL0849095.1"/>
    </source>
</evidence>
<feature type="region of interest" description="Disordered" evidence="2">
    <location>
        <begin position="116"/>
        <end position="174"/>
    </location>
</feature>
<keyword evidence="1" id="KW-0479">Metal-binding</keyword>
<name>A0ABD0TIG6_LOXSC</name>
<dbReference type="SMART" id="SM00343">
    <property type="entry name" value="ZnF_C2HC"/>
    <property type="match status" value="2"/>
</dbReference>
<feature type="compositionally biased region" description="Basic and acidic residues" evidence="2">
    <location>
        <begin position="46"/>
        <end position="59"/>
    </location>
</feature>
<dbReference type="PROSITE" id="PS50158">
    <property type="entry name" value="ZF_CCHC"/>
    <property type="match status" value="1"/>
</dbReference>
<feature type="domain" description="CCHC-type" evidence="3">
    <location>
        <begin position="403"/>
        <end position="418"/>
    </location>
</feature>
<sequence length="621" mass="72010">MERPSRGRDGEHRRLKTPTQGRSRTRSPTRRSGRSRSPVLQAPAREQPRTSKDERDRRAVTPRYEPSRRSRPRSRHRRCSRRRSRSQRGREQDLEQVRERLRRMERAIQEERDIEPRLDNERRQSRLDSGRRRSRLYSECRRSRSSSEHRFEGRRDSQQKYDGHTGHRSRSCSPLFSSKDVINIIKTFKDGSASHPPEQSAHSLNKLDYKNILPEFDPSTKNQRMDVWIRKVNECASVYGWDDRTTIHFSMQKLQGLAKIWYQSLNTILYTWSEWQDKLLKAFPSEQNYGQSLEEMLKRKSRYNEPIENYFYEKLALINQCEITGKRAVDCIIHGLSDKTIKSSAIALRCTEPDQLLQFLLSNKEHSHQLSFRSRDYTEPLNSNDNGQQNRSSKRGPSMGIFCYNCKERGHPYVKCPKPLVKCDFCNKVGHKIDSCRLKEEGHNTKAATVHKTMRISDSELNDKFIKEVIINNMPLEGYVDFGSEVTLIRKSIAEKLAVLHDGVPSIMKGFGNGFVQSLGSVLLSLTIDGVTAVVTCKVVEDHLLDRPMLIGQTFSEQPHIIVFKNSTTLKFFDVDMFGWYEAGRSKNPVCTGISYARKCSCSAPIFGARELFQEVHPRIC</sequence>
<dbReference type="EMBL" id="JBEDNZ010000004">
    <property type="protein sequence ID" value="KAL0849095.1"/>
    <property type="molecule type" value="Genomic_DNA"/>
</dbReference>
<evidence type="ECO:0000256" key="1">
    <source>
        <dbReference type="PROSITE-ProRule" id="PRU00047"/>
    </source>
</evidence>
<feature type="compositionally biased region" description="Basic residues" evidence="2">
    <location>
        <begin position="69"/>
        <end position="87"/>
    </location>
</feature>
<feature type="compositionally biased region" description="Basic residues" evidence="2">
    <location>
        <begin position="23"/>
        <end position="34"/>
    </location>
</feature>
<feature type="region of interest" description="Disordered" evidence="2">
    <location>
        <begin position="374"/>
        <end position="395"/>
    </location>
</feature>
<reference evidence="4 5" key="1">
    <citation type="submission" date="2024-06" db="EMBL/GenBank/DDBJ databases">
        <title>A chromosome-level genome assembly of beet webworm, Loxostege sticticalis.</title>
        <authorList>
            <person name="Zhang Y."/>
        </authorList>
    </citation>
    <scope>NUCLEOTIDE SEQUENCE [LARGE SCALE GENOMIC DNA]</scope>
    <source>
        <strain evidence="4">AQ028</strain>
        <tissue evidence="4">Male pupae</tissue>
    </source>
</reference>
<evidence type="ECO:0000259" key="3">
    <source>
        <dbReference type="PROSITE" id="PS50158"/>
    </source>
</evidence>
<evidence type="ECO:0000256" key="2">
    <source>
        <dbReference type="SAM" id="MobiDB-lite"/>
    </source>
</evidence>
<organism evidence="4 5">
    <name type="scientific">Loxostege sticticalis</name>
    <name type="common">Beet webworm moth</name>
    <dbReference type="NCBI Taxonomy" id="481309"/>
    <lineage>
        <taxon>Eukaryota</taxon>
        <taxon>Metazoa</taxon>
        <taxon>Ecdysozoa</taxon>
        <taxon>Arthropoda</taxon>
        <taxon>Hexapoda</taxon>
        <taxon>Insecta</taxon>
        <taxon>Pterygota</taxon>
        <taxon>Neoptera</taxon>
        <taxon>Endopterygota</taxon>
        <taxon>Lepidoptera</taxon>
        <taxon>Glossata</taxon>
        <taxon>Ditrysia</taxon>
        <taxon>Pyraloidea</taxon>
        <taxon>Crambidae</taxon>
        <taxon>Pyraustinae</taxon>
        <taxon>Loxostege</taxon>
    </lineage>
</organism>